<accession>E2C9I8</accession>
<dbReference type="AlphaFoldDB" id="E2C9I8"/>
<dbReference type="EMBL" id="GL453868">
    <property type="protein sequence ID" value="EFN75390.1"/>
    <property type="molecule type" value="Genomic_DNA"/>
</dbReference>
<proteinExistence type="predicted"/>
<name>E2C9I8_HARSA</name>
<organism evidence="3">
    <name type="scientific">Harpegnathos saltator</name>
    <name type="common">Jerdon's jumping ant</name>
    <dbReference type="NCBI Taxonomy" id="610380"/>
    <lineage>
        <taxon>Eukaryota</taxon>
        <taxon>Metazoa</taxon>
        <taxon>Ecdysozoa</taxon>
        <taxon>Arthropoda</taxon>
        <taxon>Hexapoda</taxon>
        <taxon>Insecta</taxon>
        <taxon>Pterygota</taxon>
        <taxon>Neoptera</taxon>
        <taxon>Endopterygota</taxon>
        <taxon>Hymenoptera</taxon>
        <taxon>Apocrita</taxon>
        <taxon>Aculeata</taxon>
        <taxon>Formicoidea</taxon>
        <taxon>Formicidae</taxon>
        <taxon>Ponerinae</taxon>
        <taxon>Ponerini</taxon>
        <taxon>Harpegnathos</taxon>
    </lineage>
</organism>
<reference evidence="2 3" key="1">
    <citation type="journal article" date="2010" name="Science">
        <title>Genomic comparison of the ants Camponotus floridanus and Harpegnathos saltator.</title>
        <authorList>
            <person name="Bonasio R."/>
            <person name="Zhang G."/>
            <person name="Ye C."/>
            <person name="Mutti N.S."/>
            <person name="Fang X."/>
            <person name="Qin N."/>
            <person name="Donahue G."/>
            <person name="Yang P."/>
            <person name="Li Q."/>
            <person name="Li C."/>
            <person name="Zhang P."/>
            <person name="Huang Z."/>
            <person name="Berger S.L."/>
            <person name="Reinberg D."/>
            <person name="Wang J."/>
            <person name="Liebig J."/>
        </authorList>
    </citation>
    <scope>NUCLEOTIDE SEQUENCE [LARGE SCALE GENOMIC DNA]</scope>
    <source>
        <strain evidence="2 3">R22 G/1</strain>
    </source>
</reference>
<sequence length="188" mass="20414">MEQSRDEDGRRGVLVRIRDRSIAGASPGMREESKQASKQASTGKEARQASRQAGRQLGRQAVWLAGWLGFEKLTITVGRGCFYQDEAGRRSLPTPLFPLLALFLPPRAYEEGLVPSIPRSTLPFFSLVLTDRNLHVGGEIQPPSPAPPLCKQRSPAINIGGVGVGVDVGGDGRVTKIYSFRDMSVRSA</sequence>
<evidence type="ECO:0000313" key="3">
    <source>
        <dbReference type="Proteomes" id="UP000008237"/>
    </source>
</evidence>
<keyword evidence="3" id="KW-1185">Reference proteome</keyword>
<dbReference type="InParanoid" id="E2C9I8"/>
<evidence type="ECO:0000313" key="2">
    <source>
        <dbReference type="EMBL" id="EFN75390.1"/>
    </source>
</evidence>
<protein>
    <submittedName>
        <fullName evidence="2">Uncharacterized protein</fullName>
    </submittedName>
</protein>
<dbReference type="Proteomes" id="UP000008237">
    <property type="component" value="Unassembled WGS sequence"/>
</dbReference>
<evidence type="ECO:0000256" key="1">
    <source>
        <dbReference type="SAM" id="MobiDB-lite"/>
    </source>
</evidence>
<feature type="compositionally biased region" description="Basic and acidic residues" evidence="1">
    <location>
        <begin position="1"/>
        <end position="21"/>
    </location>
</feature>
<feature type="region of interest" description="Disordered" evidence="1">
    <location>
        <begin position="1"/>
        <end position="53"/>
    </location>
</feature>
<gene>
    <name evidence="2" type="ORF">EAI_06174</name>
</gene>